<gene>
    <name evidence="2" type="ORF">BLA55_03675</name>
</gene>
<evidence type="ECO:0000259" key="1">
    <source>
        <dbReference type="PROSITE" id="PS50987"/>
    </source>
</evidence>
<dbReference type="OrthoDB" id="398785at2"/>
<dbReference type="EMBL" id="CP017813">
    <property type="protein sequence ID" value="APJ38733.1"/>
    <property type="molecule type" value="Genomic_DNA"/>
</dbReference>
<dbReference type="AlphaFoldDB" id="A0A1L4FT01"/>
<dbReference type="InterPro" id="IPR036390">
    <property type="entry name" value="WH_DNA-bd_sf"/>
</dbReference>
<dbReference type="RefSeq" id="WP_073372734.1">
    <property type="nucleotide sequence ID" value="NZ_CP017813.1"/>
</dbReference>
<dbReference type="Proteomes" id="UP000184322">
    <property type="component" value="Chromosome"/>
</dbReference>
<evidence type="ECO:0000313" key="2">
    <source>
        <dbReference type="EMBL" id="APJ38733.1"/>
    </source>
</evidence>
<dbReference type="InterPro" id="IPR001845">
    <property type="entry name" value="HTH_ArsR_DNA-bd_dom"/>
</dbReference>
<keyword evidence="3" id="KW-1185">Reference proteome</keyword>
<dbReference type="SUPFAM" id="SSF46785">
    <property type="entry name" value="Winged helix' DNA-binding domain"/>
    <property type="match status" value="1"/>
</dbReference>
<dbReference type="SMART" id="SM00418">
    <property type="entry name" value="HTH_ARSR"/>
    <property type="match status" value="1"/>
</dbReference>
<organism evidence="2 3">
    <name type="scientific">Mycoplasmopsis pullorum</name>
    <dbReference type="NCBI Taxonomy" id="48003"/>
    <lineage>
        <taxon>Bacteria</taxon>
        <taxon>Bacillati</taxon>
        <taxon>Mycoplasmatota</taxon>
        <taxon>Mycoplasmoidales</taxon>
        <taxon>Metamycoplasmataceae</taxon>
        <taxon>Mycoplasmopsis</taxon>
    </lineage>
</organism>
<accession>A0A1L4FT01</accession>
<dbReference type="InterPro" id="IPR011991">
    <property type="entry name" value="ArsR-like_HTH"/>
</dbReference>
<dbReference type="PROSITE" id="PS50987">
    <property type="entry name" value="HTH_ARSR_2"/>
    <property type="match status" value="1"/>
</dbReference>
<dbReference type="STRING" id="48003.BLA55_03675"/>
<sequence length="122" mass="14549">MKLEKFFKICSNETNIRLIIHLYSCDKNECNVQTFVELLNKKQANISKHFMELRRLKIVDYVRNGHEIFYKLNDNFRTKFNSYLSLIVQDHCYDKFTCACAVLEIHATKNDENCVHECCDDE</sequence>
<protein>
    <submittedName>
        <fullName evidence="2">Transcriptional regulator</fullName>
    </submittedName>
</protein>
<feature type="domain" description="HTH arsR-type" evidence="1">
    <location>
        <begin position="1"/>
        <end position="95"/>
    </location>
</feature>
<dbReference type="InterPro" id="IPR036388">
    <property type="entry name" value="WH-like_DNA-bd_sf"/>
</dbReference>
<proteinExistence type="predicted"/>
<dbReference type="PRINTS" id="PR00778">
    <property type="entry name" value="HTHARSR"/>
</dbReference>
<evidence type="ECO:0000313" key="3">
    <source>
        <dbReference type="Proteomes" id="UP000184322"/>
    </source>
</evidence>
<dbReference type="KEGG" id="mpul:BLA55_03675"/>
<dbReference type="Gene3D" id="1.10.10.10">
    <property type="entry name" value="Winged helix-like DNA-binding domain superfamily/Winged helix DNA-binding domain"/>
    <property type="match status" value="1"/>
</dbReference>
<name>A0A1L4FT01_9BACT</name>
<dbReference type="GO" id="GO:0003700">
    <property type="term" value="F:DNA-binding transcription factor activity"/>
    <property type="evidence" value="ECO:0007669"/>
    <property type="project" value="InterPro"/>
</dbReference>
<dbReference type="CDD" id="cd00090">
    <property type="entry name" value="HTH_ARSR"/>
    <property type="match status" value="1"/>
</dbReference>
<reference evidence="3" key="1">
    <citation type="submission" date="2016-10" db="EMBL/GenBank/DDBJ databases">
        <authorList>
            <person name="Beylefeld A."/>
            <person name="Abolnik C."/>
        </authorList>
    </citation>
    <scope>NUCLEOTIDE SEQUENCE [LARGE SCALE GENOMIC DNA]</scope>
    <source>
        <strain evidence="3">B359_6</strain>
    </source>
</reference>